<dbReference type="AlphaFoldDB" id="A0A1X7VPT6"/>
<reference evidence="3" key="1">
    <citation type="submission" date="2017-05" db="UniProtKB">
        <authorList>
            <consortium name="EnsemblMetazoa"/>
        </authorList>
    </citation>
    <scope>IDENTIFICATION</scope>
</reference>
<dbReference type="Pfam" id="PF05048">
    <property type="entry name" value="NosD"/>
    <property type="match status" value="1"/>
</dbReference>
<dbReference type="SUPFAM" id="SSF51126">
    <property type="entry name" value="Pectin lyase-like"/>
    <property type="match status" value="1"/>
</dbReference>
<evidence type="ECO:0000256" key="1">
    <source>
        <dbReference type="SAM" id="SignalP"/>
    </source>
</evidence>
<dbReference type="InterPro" id="IPR007742">
    <property type="entry name" value="NosD_dom"/>
</dbReference>
<protein>
    <recommendedName>
        <fullName evidence="2">Periplasmic copper-binding protein NosD beta helix domain-containing protein</fullName>
    </recommendedName>
</protein>
<feature type="signal peptide" evidence="1">
    <location>
        <begin position="1"/>
        <end position="22"/>
    </location>
</feature>
<dbReference type="InterPro" id="IPR006626">
    <property type="entry name" value="PbH1"/>
</dbReference>
<dbReference type="Gene3D" id="2.160.20.10">
    <property type="entry name" value="Single-stranded right-handed beta-helix, Pectin lyase-like"/>
    <property type="match status" value="1"/>
</dbReference>
<proteinExistence type="predicted"/>
<organism evidence="3">
    <name type="scientific">Amphimedon queenslandica</name>
    <name type="common">Sponge</name>
    <dbReference type="NCBI Taxonomy" id="400682"/>
    <lineage>
        <taxon>Eukaryota</taxon>
        <taxon>Metazoa</taxon>
        <taxon>Porifera</taxon>
        <taxon>Demospongiae</taxon>
        <taxon>Heteroscleromorpha</taxon>
        <taxon>Haplosclerida</taxon>
        <taxon>Niphatidae</taxon>
        <taxon>Amphimedon</taxon>
    </lineage>
</organism>
<dbReference type="EnsemblMetazoa" id="Aqu2.1.41879_001">
    <property type="protein sequence ID" value="Aqu2.1.41879_001"/>
    <property type="gene ID" value="Aqu2.1.41879"/>
</dbReference>
<evidence type="ECO:0000313" key="3">
    <source>
        <dbReference type="EnsemblMetazoa" id="Aqu2.1.41879_001"/>
    </source>
</evidence>
<dbReference type="InParanoid" id="A0A1X7VPT6"/>
<dbReference type="SMART" id="SM00710">
    <property type="entry name" value="PbH1"/>
    <property type="match status" value="6"/>
</dbReference>
<keyword evidence="1" id="KW-0732">Signal</keyword>
<feature type="domain" description="Periplasmic copper-binding protein NosD beta helix" evidence="2">
    <location>
        <begin position="303"/>
        <end position="431"/>
    </location>
</feature>
<name>A0A1X7VPT6_AMPQE</name>
<dbReference type="InterPro" id="IPR012334">
    <property type="entry name" value="Pectin_lyas_fold"/>
</dbReference>
<dbReference type="InterPro" id="IPR011050">
    <property type="entry name" value="Pectin_lyase_fold/virulence"/>
</dbReference>
<feature type="chain" id="PRO_5010855644" description="Periplasmic copper-binding protein NosD beta helix domain-containing protein" evidence="1">
    <location>
        <begin position="23"/>
        <end position="643"/>
    </location>
</feature>
<sequence length="643" mass="70912">METFTYLLFIILACSYCQKAEGGQGLIYYVTATGADCPLVHQHYCQSLSDYANQSHWPTESNNVTFLFLPGEHSFKDKFKIKGVSYVTLRGIESQFQSRAMINCEEVKITNITTLYIENLKFNYYPNSILLYKVDTAHLFKVSAQFLSVIAGYSLNILQSEFIAHHRSMTWTAIIDVSDIMNAVVLKDTLISGGDCLSVFTYSECFHMTINDTIMSCSAGNGISIFNTYDKESDYPESTDIILSNVTSISRNSSTSIYVDHLGKIKLIDIQVLSIHNIMLISTFGEISLTRVFISNAEDDLSIFTKTGQIALTDVSVANSGGLYIDYCSSCTLTNVHVSNSSYGIIVENTKEAISLVNCTIANNRNTGLRVKGQAKLAFLTIPSHIVNNTSPGNGGGIWISQGISISFSTQVYITHNVAMGVGGAIYAYDEGFEDIYLFCTLRYWYRSNSTFHNNYGKLGGNNIYGGTYWDCCYRPFGRAIKVKDCPHLAKSEKKFNNQMKCHDNILFHTFSPSFFQPSLIASNPIGVCICLNDGTTNCNIREINIELYPSESVHLSLATVGVCGGFSPGELVTSKGNYIDVLLQDTNQETSGKHSLVSCRAPLALFYQKTNVSVAMSLGVLMEHSVASIGCLIPLEDQAITG</sequence>
<accession>A0A1X7VPT6</accession>
<evidence type="ECO:0000259" key="2">
    <source>
        <dbReference type="Pfam" id="PF05048"/>
    </source>
</evidence>